<dbReference type="GO" id="GO:0005524">
    <property type="term" value="F:ATP binding"/>
    <property type="evidence" value="ECO:0007669"/>
    <property type="project" value="UniProtKB-KW"/>
</dbReference>
<keyword evidence="3" id="KW-0547">Nucleotide-binding</keyword>
<gene>
    <name evidence="9" type="ORF">SASC598J21_000500</name>
</gene>
<evidence type="ECO:0000313" key="9">
    <source>
        <dbReference type="EMBL" id="KEQ02167.1"/>
    </source>
</evidence>
<dbReference type="InterPro" id="IPR002300">
    <property type="entry name" value="aa-tRNA-synth_Ia"/>
</dbReference>
<reference evidence="9 10" key="1">
    <citation type="journal article" date="2014" name="PLoS Genet.">
        <title>Hidden diversity in honey bee gut symbionts detected by single-cell genomics.</title>
        <authorList>
            <person name="Engel P."/>
            <person name="Stepanauskas R."/>
            <person name="Moran N."/>
        </authorList>
    </citation>
    <scope>NUCLEOTIDE SEQUENCE [LARGE SCALE GENOMIC DNA]</scope>
    <source>
        <strain evidence="9 10">SCGC AB-598-J21</strain>
    </source>
</reference>
<dbReference type="GO" id="GO:0005829">
    <property type="term" value="C:cytosol"/>
    <property type="evidence" value="ECO:0007669"/>
    <property type="project" value="TreeGrafter"/>
</dbReference>
<protein>
    <submittedName>
        <fullName evidence="9">Isoleucyl-tRNA synthetase</fullName>
    </submittedName>
</protein>
<accession>A0A074VEE8</accession>
<dbReference type="InterPro" id="IPR014729">
    <property type="entry name" value="Rossmann-like_a/b/a_fold"/>
</dbReference>
<dbReference type="GO" id="GO:0004822">
    <property type="term" value="F:isoleucine-tRNA ligase activity"/>
    <property type="evidence" value="ECO:0007669"/>
    <property type="project" value="UniProtKB-EC"/>
</dbReference>
<proteinExistence type="inferred from homology"/>
<dbReference type="PANTHER" id="PTHR42765">
    <property type="entry name" value="SOLEUCYL-TRNA SYNTHETASE"/>
    <property type="match status" value="1"/>
</dbReference>
<feature type="non-terminal residue" evidence="9">
    <location>
        <position position="115"/>
    </location>
</feature>
<dbReference type="GO" id="GO:0006428">
    <property type="term" value="P:isoleucyl-tRNA aminoacylation"/>
    <property type="evidence" value="ECO:0007669"/>
    <property type="project" value="TreeGrafter"/>
</dbReference>
<evidence type="ECO:0000259" key="8">
    <source>
        <dbReference type="Pfam" id="PF00133"/>
    </source>
</evidence>
<dbReference type="PANTHER" id="PTHR42765:SF1">
    <property type="entry name" value="ISOLEUCINE--TRNA LIGASE, MITOCHONDRIAL"/>
    <property type="match status" value="1"/>
</dbReference>
<comment type="similarity">
    <text evidence="1">Belongs to the class-I aminoacyl-tRNA synthetase family. IleS type 1 subfamily.</text>
</comment>
<comment type="catalytic activity">
    <reaction evidence="7">
        <text>tRNA(Ile) + L-isoleucine + ATP = L-isoleucyl-tRNA(Ile) + AMP + diphosphate</text>
        <dbReference type="Rhea" id="RHEA:11060"/>
        <dbReference type="Rhea" id="RHEA-COMP:9666"/>
        <dbReference type="Rhea" id="RHEA-COMP:9695"/>
        <dbReference type="ChEBI" id="CHEBI:30616"/>
        <dbReference type="ChEBI" id="CHEBI:33019"/>
        <dbReference type="ChEBI" id="CHEBI:58045"/>
        <dbReference type="ChEBI" id="CHEBI:78442"/>
        <dbReference type="ChEBI" id="CHEBI:78528"/>
        <dbReference type="ChEBI" id="CHEBI:456215"/>
        <dbReference type="EC" id="6.1.1.5"/>
    </reaction>
</comment>
<dbReference type="AlphaFoldDB" id="A0A074VEE8"/>
<keyword evidence="4" id="KW-0067">ATP-binding</keyword>
<evidence type="ECO:0000256" key="4">
    <source>
        <dbReference type="ARBA" id="ARBA00022840"/>
    </source>
</evidence>
<evidence type="ECO:0000256" key="7">
    <source>
        <dbReference type="ARBA" id="ARBA00048359"/>
    </source>
</evidence>
<dbReference type="EMBL" id="AVQL01000047">
    <property type="protein sequence ID" value="KEQ02167.1"/>
    <property type="molecule type" value="Genomic_DNA"/>
</dbReference>
<feature type="domain" description="Aminoacyl-tRNA synthetase class Ia" evidence="8">
    <location>
        <begin position="2"/>
        <end position="115"/>
    </location>
</feature>
<dbReference type="Gene3D" id="3.40.50.620">
    <property type="entry name" value="HUPs"/>
    <property type="match status" value="1"/>
</dbReference>
<comment type="caution">
    <text evidence="9">The sequence shown here is derived from an EMBL/GenBank/DDBJ whole genome shotgun (WGS) entry which is preliminary data.</text>
</comment>
<sequence>KTLAGFDAPYVPGWDCHGLPIELMVEKKHGKNIPAAKFRELCREYAREQIDRQKKDFMRLGVLGDWEHPYLTMDYQTEADIVRTLGRIQQGGYLYRGEKPVQFCLDCGSSLAEAE</sequence>
<evidence type="ECO:0000256" key="1">
    <source>
        <dbReference type="ARBA" id="ARBA00006887"/>
    </source>
</evidence>
<evidence type="ECO:0000256" key="6">
    <source>
        <dbReference type="ARBA" id="ARBA00023146"/>
    </source>
</evidence>
<evidence type="ECO:0000256" key="5">
    <source>
        <dbReference type="ARBA" id="ARBA00022917"/>
    </source>
</evidence>
<dbReference type="InterPro" id="IPR050081">
    <property type="entry name" value="Ile-tRNA_ligase"/>
</dbReference>
<keyword evidence="6 9" id="KW-0030">Aminoacyl-tRNA synthetase</keyword>
<evidence type="ECO:0000256" key="2">
    <source>
        <dbReference type="ARBA" id="ARBA00022598"/>
    </source>
</evidence>
<evidence type="ECO:0000313" key="10">
    <source>
        <dbReference type="Proteomes" id="UP000027644"/>
    </source>
</evidence>
<dbReference type="Proteomes" id="UP000027644">
    <property type="component" value="Unassembled WGS sequence"/>
</dbReference>
<dbReference type="SUPFAM" id="SSF52374">
    <property type="entry name" value="Nucleotidylyl transferase"/>
    <property type="match status" value="1"/>
</dbReference>
<organism evidence="9 10">
    <name type="scientific">Snodgrassella alvi SCGC AB-598-J21</name>
    <dbReference type="NCBI Taxonomy" id="1385367"/>
    <lineage>
        <taxon>Bacteria</taxon>
        <taxon>Pseudomonadati</taxon>
        <taxon>Pseudomonadota</taxon>
        <taxon>Betaproteobacteria</taxon>
        <taxon>Neisseriales</taxon>
        <taxon>Neisseriaceae</taxon>
        <taxon>Snodgrassella</taxon>
    </lineage>
</organism>
<keyword evidence="2" id="KW-0436">Ligase</keyword>
<dbReference type="Pfam" id="PF00133">
    <property type="entry name" value="tRNA-synt_1"/>
    <property type="match status" value="1"/>
</dbReference>
<keyword evidence="5" id="KW-0648">Protein biosynthesis</keyword>
<evidence type="ECO:0000256" key="3">
    <source>
        <dbReference type="ARBA" id="ARBA00022741"/>
    </source>
</evidence>
<feature type="non-terminal residue" evidence="9">
    <location>
        <position position="1"/>
    </location>
</feature>
<name>A0A074VEE8_9NEIS</name>